<evidence type="ECO:0000256" key="1">
    <source>
        <dbReference type="SAM" id="Phobius"/>
    </source>
</evidence>
<proteinExistence type="predicted"/>
<evidence type="ECO:0000313" key="3">
    <source>
        <dbReference type="Proteomes" id="UP000198420"/>
    </source>
</evidence>
<dbReference type="EMBL" id="FZNP01000006">
    <property type="protein sequence ID" value="SNR74460.1"/>
    <property type="molecule type" value="Genomic_DNA"/>
</dbReference>
<protein>
    <submittedName>
        <fullName evidence="2">Uncharacterized protein</fullName>
    </submittedName>
</protein>
<accession>A0A238YTR8</accession>
<organism evidence="2 3">
    <name type="scientific">Actinomadura mexicana</name>
    <dbReference type="NCBI Taxonomy" id="134959"/>
    <lineage>
        <taxon>Bacteria</taxon>
        <taxon>Bacillati</taxon>
        <taxon>Actinomycetota</taxon>
        <taxon>Actinomycetes</taxon>
        <taxon>Streptosporangiales</taxon>
        <taxon>Thermomonosporaceae</taxon>
        <taxon>Actinomadura</taxon>
    </lineage>
</organism>
<dbReference type="Proteomes" id="UP000198420">
    <property type="component" value="Unassembled WGS sequence"/>
</dbReference>
<gene>
    <name evidence="2" type="ORF">SAMN06265355_106228</name>
</gene>
<evidence type="ECO:0000313" key="2">
    <source>
        <dbReference type="EMBL" id="SNR74460.1"/>
    </source>
</evidence>
<reference evidence="3" key="1">
    <citation type="submission" date="2017-06" db="EMBL/GenBank/DDBJ databases">
        <authorList>
            <person name="Varghese N."/>
            <person name="Submissions S."/>
        </authorList>
    </citation>
    <scope>NUCLEOTIDE SEQUENCE [LARGE SCALE GENOMIC DNA]</scope>
    <source>
        <strain evidence="3">DSM 44485</strain>
    </source>
</reference>
<keyword evidence="1" id="KW-1133">Transmembrane helix</keyword>
<dbReference type="AlphaFoldDB" id="A0A238YTR8"/>
<sequence>MAAARDAPNVTPMRRPRPQYVAAALVGVVGLVVAALIAVAGLVAGGNVPTAPTSYKLRVTGLAPAATDAVPARQA</sequence>
<keyword evidence="1" id="KW-0472">Membrane</keyword>
<feature type="transmembrane region" description="Helical" evidence="1">
    <location>
        <begin position="20"/>
        <end position="44"/>
    </location>
</feature>
<keyword evidence="3" id="KW-1185">Reference proteome</keyword>
<name>A0A238YTR8_9ACTN</name>
<keyword evidence="1" id="KW-0812">Transmembrane</keyword>